<reference evidence="7" key="1">
    <citation type="submission" date="2018-02" db="EMBL/GenBank/DDBJ databases">
        <authorList>
            <person name="Hausmann B."/>
        </authorList>
    </citation>
    <scope>NUCLEOTIDE SEQUENCE [LARGE SCALE GENOMIC DNA]</scope>
    <source>
        <strain evidence="7">Peat soil MAG SbA1</strain>
    </source>
</reference>
<dbReference type="InterPro" id="IPR036388">
    <property type="entry name" value="WH-like_DNA-bd_sf"/>
</dbReference>
<dbReference type="AlphaFoldDB" id="A0A2U3KJ85"/>
<evidence type="ECO:0000256" key="3">
    <source>
        <dbReference type="ARBA" id="ARBA00023163"/>
    </source>
</evidence>
<dbReference type="SUPFAM" id="SSF51206">
    <property type="entry name" value="cAMP-binding domain-like"/>
    <property type="match status" value="1"/>
</dbReference>
<dbReference type="InterPro" id="IPR018490">
    <property type="entry name" value="cNMP-bd_dom_sf"/>
</dbReference>
<dbReference type="CDD" id="cd00038">
    <property type="entry name" value="CAP_ED"/>
    <property type="match status" value="1"/>
</dbReference>
<evidence type="ECO:0000256" key="1">
    <source>
        <dbReference type="ARBA" id="ARBA00023015"/>
    </source>
</evidence>
<dbReference type="Proteomes" id="UP000238701">
    <property type="component" value="Unassembled WGS sequence"/>
</dbReference>
<dbReference type="Gene3D" id="1.10.10.10">
    <property type="entry name" value="Winged helix-like DNA-binding domain superfamily/Winged helix DNA-binding domain"/>
    <property type="match status" value="1"/>
</dbReference>
<dbReference type="PANTHER" id="PTHR24567">
    <property type="entry name" value="CRP FAMILY TRANSCRIPTIONAL REGULATORY PROTEIN"/>
    <property type="match status" value="1"/>
</dbReference>
<name>A0A2U3KJ85_9BACT</name>
<organism evidence="6 7">
    <name type="scientific">Candidatus Sulfotelmatobacter kueseliae</name>
    <dbReference type="NCBI Taxonomy" id="2042962"/>
    <lineage>
        <taxon>Bacteria</taxon>
        <taxon>Pseudomonadati</taxon>
        <taxon>Acidobacteriota</taxon>
        <taxon>Terriglobia</taxon>
        <taxon>Terriglobales</taxon>
        <taxon>Candidatus Korobacteraceae</taxon>
        <taxon>Candidatus Sulfotelmatobacter</taxon>
    </lineage>
</organism>
<dbReference type="SUPFAM" id="SSF46785">
    <property type="entry name" value="Winged helix' DNA-binding domain"/>
    <property type="match status" value="1"/>
</dbReference>
<feature type="domain" description="Cyclic nucleotide-binding" evidence="4">
    <location>
        <begin position="25"/>
        <end position="106"/>
    </location>
</feature>
<dbReference type="InterPro" id="IPR050397">
    <property type="entry name" value="Env_Response_Regulators"/>
</dbReference>
<sequence length="215" mass="24296">MACVAFNPQTFLSEPGAGKKLLQCQSKQVVYSQGDPGSDLFYLRKGRVKLVVTSSQGKEAVVGLLGPEDFFGQESLTGHKGRLATAVAMSECLVTRIEKSVVNRLLRQEHDFSELFVTYLLAHIVRVQEDLIDQLFNSSEKRLARTLLLLARFVKKGRRESFLAPKITHEVLAEMVGTTRARISFFMNKFRDMGFIEYNGELRIKETLLDVVLHE</sequence>
<evidence type="ECO:0000256" key="2">
    <source>
        <dbReference type="ARBA" id="ARBA00023125"/>
    </source>
</evidence>
<dbReference type="PANTHER" id="PTHR24567:SF68">
    <property type="entry name" value="DNA-BINDING TRANSCRIPTIONAL DUAL REGULATOR CRP"/>
    <property type="match status" value="1"/>
</dbReference>
<dbReference type="InterPro" id="IPR000595">
    <property type="entry name" value="cNMP-bd_dom"/>
</dbReference>
<keyword evidence="3" id="KW-0804">Transcription</keyword>
<evidence type="ECO:0000259" key="4">
    <source>
        <dbReference type="PROSITE" id="PS50042"/>
    </source>
</evidence>
<evidence type="ECO:0000259" key="5">
    <source>
        <dbReference type="PROSITE" id="PS51063"/>
    </source>
</evidence>
<dbReference type="GO" id="GO:0005829">
    <property type="term" value="C:cytosol"/>
    <property type="evidence" value="ECO:0007669"/>
    <property type="project" value="TreeGrafter"/>
</dbReference>
<dbReference type="SMART" id="SM00100">
    <property type="entry name" value="cNMP"/>
    <property type="match status" value="1"/>
</dbReference>
<gene>
    <name evidence="6" type="ORF">SBA1_290084</name>
</gene>
<evidence type="ECO:0000313" key="7">
    <source>
        <dbReference type="Proteomes" id="UP000238701"/>
    </source>
</evidence>
<feature type="domain" description="HTH crp-type" evidence="5">
    <location>
        <begin position="137"/>
        <end position="208"/>
    </location>
</feature>
<protein>
    <submittedName>
        <fullName evidence="6">Transcriptional regulator, Crp/Fnr family</fullName>
    </submittedName>
</protein>
<accession>A0A2U3KJ85</accession>
<dbReference type="Pfam" id="PF00027">
    <property type="entry name" value="cNMP_binding"/>
    <property type="match status" value="1"/>
</dbReference>
<dbReference type="EMBL" id="OMOD01000121">
    <property type="protein sequence ID" value="SPF39722.1"/>
    <property type="molecule type" value="Genomic_DNA"/>
</dbReference>
<dbReference type="InterPro" id="IPR014710">
    <property type="entry name" value="RmlC-like_jellyroll"/>
</dbReference>
<dbReference type="OrthoDB" id="3525895at2"/>
<keyword evidence="2" id="KW-0238">DNA-binding</keyword>
<keyword evidence="1" id="KW-0805">Transcription regulation</keyword>
<evidence type="ECO:0000313" key="6">
    <source>
        <dbReference type="EMBL" id="SPF39722.1"/>
    </source>
</evidence>
<proteinExistence type="predicted"/>
<dbReference type="PROSITE" id="PS51063">
    <property type="entry name" value="HTH_CRP_2"/>
    <property type="match status" value="1"/>
</dbReference>
<dbReference type="GO" id="GO:0003700">
    <property type="term" value="F:DNA-binding transcription factor activity"/>
    <property type="evidence" value="ECO:0007669"/>
    <property type="project" value="TreeGrafter"/>
</dbReference>
<dbReference type="GO" id="GO:0003677">
    <property type="term" value="F:DNA binding"/>
    <property type="evidence" value="ECO:0007669"/>
    <property type="project" value="UniProtKB-KW"/>
</dbReference>
<dbReference type="Gene3D" id="2.60.120.10">
    <property type="entry name" value="Jelly Rolls"/>
    <property type="match status" value="1"/>
</dbReference>
<dbReference type="PROSITE" id="PS50042">
    <property type="entry name" value="CNMP_BINDING_3"/>
    <property type="match status" value="1"/>
</dbReference>
<dbReference type="InterPro" id="IPR012318">
    <property type="entry name" value="HTH_CRP"/>
</dbReference>
<dbReference type="Pfam" id="PF13545">
    <property type="entry name" value="HTH_Crp_2"/>
    <property type="match status" value="1"/>
</dbReference>
<dbReference type="InterPro" id="IPR036390">
    <property type="entry name" value="WH_DNA-bd_sf"/>
</dbReference>